<organism evidence="3 4">
    <name type="scientific">Polychaeton citri CBS 116435</name>
    <dbReference type="NCBI Taxonomy" id="1314669"/>
    <lineage>
        <taxon>Eukaryota</taxon>
        <taxon>Fungi</taxon>
        <taxon>Dikarya</taxon>
        <taxon>Ascomycota</taxon>
        <taxon>Pezizomycotina</taxon>
        <taxon>Dothideomycetes</taxon>
        <taxon>Dothideomycetidae</taxon>
        <taxon>Capnodiales</taxon>
        <taxon>Capnodiaceae</taxon>
        <taxon>Polychaeton</taxon>
    </lineage>
</organism>
<gene>
    <name evidence="3" type="ORF">K431DRAFT_350225</name>
</gene>
<dbReference type="EMBL" id="MU003868">
    <property type="protein sequence ID" value="KAF2716588.1"/>
    <property type="molecule type" value="Genomic_DNA"/>
</dbReference>
<proteinExistence type="predicted"/>
<dbReference type="AlphaFoldDB" id="A0A9P4PZE8"/>
<feature type="region of interest" description="Disordered" evidence="1">
    <location>
        <begin position="310"/>
        <end position="331"/>
    </location>
</feature>
<evidence type="ECO:0000313" key="4">
    <source>
        <dbReference type="Proteomes" id="UP000799441"/>
    </source>
</evidence>
<sequence length="683" mass="76552">MDLAQLEVFRSLPSQSLTSECSRKTGFLDDHLLLPTNRAYDAVEVPYLCAGIVYDDGSILTYHRRRGWTDAQVHDPKTTGKTDVEIGEFFQNWLFFGLLSGVLGTHIAPGDFVQENEYGRSVLTTKSLPDYIMRWCKRERKCLPSVQTQHAERAKNSLYYASHLMSDWSRHGTSPMDDWTALYLIMLGEYLEDMLRYVFFNIAEFRDSSQRYSSDPLQTFTGLDILSRLSSKKRAAFDFSQVNYLSAWYGTNRGWPPLGRNNLRAQMAKSGWCPSDVQRLSSTLMLYGVYAASMLKPPDYKNEVGNPADEKASISGKTAHARALNESPTRTEHRLCSESRCQAYELREKEYETKHVSKSCVCNHLEVKTSTVINILGKGQIPLVQVGRGVHIVPAESGSQYVAISHVWSDGLGNPRANAIPACQLIRLAVQCKALFFPSGSSGCWWEEPVLIWVDTLCCPVKEKEARAQAMSLMAKTYEYAHRVLVIESSLISRSIATSGAMELLVAIFCSKWHRRLWCLLERLLGKSHIRYQFKDGAISSMGAVLRVSPAIEGGPLKGLPGVGSSLFDLTRSESIRYHTVSHSLIIQAILGDENTLAYMQVPSGAMVSKLQSLLSFRSTSKPADEALCLSILIGLHPKKILDAPNDPDSRMETLWSMMEQIPPEVIFWIGPKLSRKGYRGAQ</sequence>
<name>A0A9P4PZE8_9PEZI</name>
<dbReference type="PANTHER" id="PTHR39596:SF2">
    <property type="entry name" value="HET DOMAIN PROTEIN (AFU_ORTHOLOGUE AFUA_1G17550)-RELATED"/>
    <property type="match status" value="1"/>
</dbReference>
<dbReference type="InterPro" id="IPR010730">
    <property type="entry name" value="HET"/>
</dbReference>
<evidence type="ECO:0000313" key="3">
    <source>
        <dbReference type="EMBL" id="KAF2716588.1"/>
    </source>
</evidence>
<feature type="domain" description="Heterokaryon incompatibility" evidence="2">
    <location>
        <begin position="401"/>
        <end position="489"/>
    </location>
</feature>
<dbReference type="OrthoDB" id="2426273at2759"/>
<dbReference type="PANTHER" id="PTHR39596">
    <property type="match status" value="1"/>
</dbReference>
<comment type="caution">
    <text evidence="3">The sequence shown here is derived from an EMBL/GenBank/DDBJ whole genome shotgun (WGS) entry which is preliminary data.</text>
</comment>
<reference evidence="3" key="1">
    <citation type="journal article" date="2020" name="Stud. Mycol.">
        <title>101 Dothideomycetes genomes: a test case for predicting lifestyles and emergence of pathogens.</title>
        <authorList>
            <person name="Haridas S."/>
            <person name="Albert R."/>
            <person name="Binder M."/>
            <person name="Bloem J."/>
            <person name="Labutti K."/>
            <person name="Salamov A."/>
            <person name="Andreopoulos B."/>
            <person name="Baker S."/>
            <person name="Barry K."/>
            <person name="Bills G."/>
            <person name="Bluhm B."/>
            <person name="Cannon C."/>
            <person name="Castanera R."/>
            <person name="Culley D."/>
            <person name="Daum C."/>
            <person name="Ezra D."/>
            <person name="Gonzalez J."/>
            <person name="Henrissat B."/>
            <person name="Kuo A."/>
            <person name="Liang C."/>
            <person name="Lipzen A."/>
            <person name="Lutzoni F."/>
            <person name="Magnuson J."/>
            <person name="Mondo S."/>
            <person name="Nolan M."/>
            <person name="Ohm R."/>
            <person name="Pangilinan J."/>
            <person name="Park H.-J."/>
            <person name="Ramirez L."/>
            <person name="Alfaro M."/>
            <person name="Sun H."/>
            <person name="Tritt A."/>
            <person name="Yoshinaga Y."/>
            <person name="Zwiers L.-H."/>
            <person name="Turgeon B."/>
            <person name="Goodwin S."/>
            <person name="Spatafora J."/>
            <person name="Crous P."/>
            <person name="Grigoriev I."/>
        </authorList>
    </citation>
    <scope>NUCLEOTIDE SEQUENCE</scope>
    <source>
        <strain evidence="3">CBS 116435</strain>
    </source>
</reference>
<dbReference type="Pfam" id="PF06985">
    <property type="entry name" value="HET"/>
    <property type="match status" value="1"/>
</dbReference>
<protein>
    <recommendedName>
        <fullName evidence="2">Heterokaryon incompatibility domain-containing protein</fullName>
    </recommendedName>
</protein>
<keyword evidence="4" id="KW-1185">Reference proteome</keyword>
<evidence type="ECO:0000256" key="1">
    <source>
        <dbReference type="SAM" id="MobiDB-lite"/>
    </source>
</evidence>
<accession>A0A9P4PZE8</accession>
<dbReference type="Proteomes" id="UP000799441">
    <property type="component" value="Unassembled WGS sequence"/>
</dbReference>
<evidence type="ECO:0000259" key="2">
    <source>
        <dbReference type="Pfam" id="PF06985"/>
    </source>
</evidence>